<reference evidence="1" key="1">
    <citation type="submission" date="2014-11" db="EMBL/GenBank/DDBJ databases">
        <authorList>
            <person name="Otto D Thomas"/>
            <person name="Naeem Raeece"/>
        </authorList>
    </citation>
    <scope>NUCLEOTIDE SEQUENCE</scope>
</reference>
<gene>
    <name evidence="1" type="ORF">Cvel_12741</name>
</gene>
<name>A0A0G4IB57_9ALVE</name>
<dbReference type="PhylomeDB" id="A0A0G4IB57"/>
<evidence type="ECO:0000313" key="1">
    <source>
        <dbReference type="EMBL" id="CEM54386.1"/>
    </source>
</evidence>
<proteinExistence type="predicted"/>
<protein>
    <submittedName>
        <fullName evidence="1">Uncharacterized protein</fullName>
    </submittedName>
</protein>
<dbReference type="AlphaFoldDB" id="A0A0G4IB57"/>
<dbReference type="EMBL" id="CDMZ01005783">
    <property type="protein sequence ID" value="CEM54386.1"/>
    <property type="molecule type" value="Genomic_DNA"/>
</dbReference>
<dbReference type="VEuPathDB" id="CryptoDB:Cvel_12741"/>
<accession>A0A0G4IB57</accession>
<sequence>MIRTFASTALRSTGLAFRAPTTIGAVRSFGGYEGKVVSDDELVKKSDDWVIEETNFCLGRVSNNGVRFRETDDIARRTLHLIDAQLTRMHTRLRDGTCIPVMGFYPMDVIDRPAPAHTFFEGGLMKWTWDETYDEAFEEPEPPKPAKKK</sequence>
<organism evidence="1">
    <name type="scientific">Chromera velia CCMP2878</name>
    <dbReference type="NCBI Taxonomy" id="1169474"/>
    <lineage>
        <taxon>Eukaryota</taxon>
        <taxon>Sar</taxon>
        <taxon>Alveolata</taxon>
        <taxon>Colpodellida</taxon>
        <taxon>Chromeraceae</taxon>
        <taxon>Chromera</taxon>
    </lineage>
</organism>